<dbReference type="PANTHER" id="PTHR34217">
    <property type="entry name" value="METAL-DEPENDENT CARBOXYPEPTIDASE"/>
    <property type="match status" value="1"/>
</dbReference>
<evidence type="ECO:0000259" key="8">
    <source>
        <dbReference type="Pfam" id="PF08439"/>
    </source>
</evidence>
<comment type="cofactor">
    <cofactor evidence="6">
        <name>Zn(2+)</name>
        <dbReference type="ChEBI" id="CHEBI:29105"/>
    </cofactor>
    <text evidence="6">Binds 1 zinc ion.</text>
</comment>
<evidence type="ECO:0000256" key="4">
    <source>
        <dbReference type="ARBA" id="ARBA00022833"/>
    </source>
</evidence>
<dbReference type="InterPro" id="IPR042088">
    <property type="entry name" value="OligoPept_F_C"/>
</dbReference>
<proteinExistence type="inferred from homology"/>
<dbReference type="EMBL" id="AP024601">
    <property type="protein sequence ID" value="BCU80765.1"/>
    <property type="molecule type" value="Genomic_DNA"/>
</dbReference>
<reference evidence="9" key="1">
    <citation type="journal article" date="2013" name="Int. J. Syst. Evol. Microbiol.">
        <title>Polycladomyces abyssicola gen. nov., sp. nov., a thermophilic filamentous bacterium isolated from hemipelagic sediment.</title>
        <authorList>
            <person name="Tsubouchi T."/>
            <person name="Shimane Y."/>
            <person name="Mori K."/>
            <person name="Usui K."/>
            <person name="Hiraki T."/>
            <person name="Tame A."/>
            <person name="Uematsu K."/>
            <person name="Maruyama T."/>
            <person name="Hatada Y."/>
        </authorList>
    </citation>
    <scope>NUCLEOTIDE SEQUENCE</scope>
    <source>
        <strain evidence="9">JIR-001</strain>
    </source>
</reference>
<gene>
    <name evidence="9" type="ORF">JIR001_05480</name>
</gene>
<feature type="domain" description="Oligopeptidase F N-terminal" evidence="8">
    <location>
        <begin position="116"/>
        <end position="181"/>
    </location>
</feature>
<accession>A0A8D5UCU7</accession>
<dbReference type="Gene3D" id="1.10.1370.20">
    <property type="entry name" value="Oligoendopeptidase f, C-terminal domain"/>
    <property type="match status" value="1"/>
</dbReference>
<evidence type="ECO:0000256" key="6">
    <source>
        <dbReference type="RuleBase" id="RU003435"/>
    </source>
</evidence>
<dbReference type="AlphaFoldDB" id="A0A8D5UCU7"/>
<keyword evidence="3 6" id="KW-0378">Hydrolase</keyword>
<keyword evidence="2 6" id="KW-0479">Metal-binding</keyword>
<evidence type="ECO:0000256" key="3">
    <source>
        <dbReference type="ARBA" id="ARBA00022801"/>
    </source>
</evidence>
<dbReference type="KEGG" id="pabs:JIR001_05480"/>
<keyword evidence="5 6" id="KW-0482">Metalloprotease</keyword>
<dbReference type="InterPro" id="IPR034006">
    <property type="entry name" value="M3B_PepF_2"/>
</dbReference>
<reference evidence="9" key="2">
    <citation type="journal article" date="2021" name="Microbiol. Resour. Announc.">
        <title>Complete Genome Sequence of Polycladomyces abyssicola JIR-001T, Isolated from Hemipelagic Sediment in Deep Seawater.</title>
        <authorList>
            <person name="Tsubouchi T."/>
            <person name="Kaneko Y."/>
        </authorList>
    </citation>
    <scope>NUCLEOTIDE SEQUENCE</scope>
    <source>
        <strain evidence="9">JIR-001</strain>
    </source>
</reference>
<dbReference type="InterPro" id="IPR013647">
    <property type="entry name" value="OligopepF_N_dom"/>
</dbReference>
<dbReference type="Pfam" id="PF01432">
    <property type="entry name" value="Peptidase_M3"/>
    <property type="match status" value="1"/>
</dbReference>
<dbReference type="InterPro" id="IPR001333">
    <property type="entry name" value="Peptidase_M32_Taq"/>
</dbReference>
<keyword evidence="1 6" id="KW-0645">Protease</keyword>
<name>A0A8D5UCU7_9BACL</name>
<dbReference type="GO" id="GO:0006508">
    <property type="term" value="P:proteolysis"/>
    <property type="evidence" value="ECO:0007669"/>
    <property type="project" value="UniProtKB-KW"/>
</dbReference>
<comment type="similarity">
    <text evidence="6">Belongs to the peptidase M3 family.</text>
</comment>
<organism evidence="9 10">
    <name type="scientific">Polycladomyces abyssicola</name>
    <dbReference type="NCBI Taxonomy" id="1125966"/>
    <lineage>
        <taxon>Bacteria</taxon>
        <taxon>Bacillati</taxon>
        <taxon>Bacillota</taxon>
        <taxon>Bacilli</taxon>
        <taxon>Bacillales</taxon>
        <taxon>Thermoactinomycetaceae</taxon>
        <taxon>Polycladomyces</taxon>
    </lineage>
</organism>
<dbReference type="Gene3D" id="1.20.140.70">
    <property type="entry name" value="Oligopeptidase f, N-terminal domain"/>
    <property type="match status" value="1"/>
</dbReference>
<dbReference type="GO" id="GO:0004181">
    <property type="term" value="F:metallocarboxypeptidase activity"/>
    <property type="evidence" value="ECO:0007669"/>
    <property type="project" value="InterPro"/>
</dbReference>
<dbReference type="PANTHER" id="PTHR34217:SF1">
    <property type="entry name" value="CARBOXYPEPTIDASE 1"/>
    <property type="match status" value="1"/>
</dbReference>
<evidence type="ECO:0000313" key="10">
    <source>
        <dbReference type="Proteomes" id="UP000677436"/>
    </source>
</evidence>
<dbReference type="Proteomes" id="UP000677436">
    <property type="component" value="Chromosome"/>
</dbReference>
<dbReference type="GO" id="GO:0046872">
    <property type="term" value="F:metal ion binding"/>
    <property type="evidence" value="ECO:0007669"/>
    <property type="project" value="UniProtKB-UniRule"/>
</dbReference>
<dbReference type="CDD" id="cd09607">
    <property type="entry name" value="M3B_PepF"/>
    <property type="match status" value="1"/>
</dbReference>
<dbReference type="RefSeq" id="WP_212774091.1">
    <property type="nucleotide sequence ID" value="NZ_AP024601.1"/>
</dbReference>
<protein>
    <submittedName>
        <fullName evidence="9">Oligoendopeptidase</fullName>
    </submittedName>
</protein>
<dbReference type="InterPro" id="IPR011977">
    <property type="entry name" value="Pept_M3B_clade3"/>
</dbReference>
<evidence type="ECO:0000256" key="2">
    <source>
        <dbReference type="ARBA" id="ARBA00022723"/>
    </source>
</evidence>
<sequence>MGKQKYNMKWDLDSFFPGGSASPEFEQFVNDLSRRIDELKRDITKLATLKPATPDRWHETLTRAQEATSRLYQASAFVSCLTAQDVKDEKAKLWRGRLTQLGAAYRAAMTAMDDALLKVPDSDWAGLLQDERLQPIAFFLEERRRHAKEKLSPEMETLAGDLSVDGYHAWGQLYNTVVGRIQIPVEEKGKTVHLSVGQASNRLSHPDRRVRQSTFAALEKAWSQEAELCAASLNHLAGYRLNLYRHRGWDSVLKEPLDDNRMSAETLETMWQVIEKNKPRLIYYMDRKALLLGVDALSWYDLSAPLPGEEKQIPYDEAADFIVEQFGHFDPEMAKFARHAFENRWIEAEDRPGKRPGGFCTSFKLSRQSRIFMTYAGTASNVSTLAHELGHAYHQHVMNDLPEFAQDYAMNVAETASTFAELIVTDAAIRHASSAKEKLKLVEDKLQRAVAFFMDIHARFLFETRFYERRKQGPVSVEELNALMLQAQKDGFHHALSVYHPYMWASKLHFYITGAPFYNFPYTFGYLFSTGIYARAQAEGPSFARKYVALLRDTGRMTVEDLAKKHLGVDLTQPEFWQSAVDTVLEDVDLFLELTETK</sequence>
<evidence type="ECO:0000259" key="7">
    <source>
        <dbReference type="Pfam" id="PF01432"/>
    </source>
</evidence>
<evidence type="ECO:0000256" key="5">
    <source>
        <dbReference type="ARBA" id="ARBA00023049"/>
    </source>
</evidence>
<dbReference type="SUPFAM" id="SSF55486">
    <property type="entry name" value="Metalloproteases ('zincins'), catalytic domain"/>
    <property type="match status" value="1"/>
</dbReference>
<evidence type="ECO:0000313" key="9">
    <source>
        <dbReference type="EMBL" id="BCU80765.1"/>
    </source>
</evidence>
<evidence type="ECO:0000256" key="1">
    <source>
        <dbReference type="ARBA" id="ARBA00022670"/>
    </source>
</evidence>
<feature type="domain" description="Peptidase M3A/M3B catalytic" evidence="7">
    <location>
        <begin position="204"/>
        <end position="581"/>
    </location>
</feature>
<dbReference type="InterPro" id="IPR001567">
    <property type="entry name" value="Pept_M3A_M3B_dom"/>
</dbReference>
<dbReference type="Pfam" id="PF08439">
    <property type="entry name" value="Peptidase_M3_N"/>
    <property type="match status" value="1"/>
</dbReference>
<dbReference type="GO" id="GO:0004222">
    <property type="term" value="F:metalloendopeptidase activity"/>
    <property type="evidence" value="ECO:0007669"/>
    <property type="project" value="InterPro"/>
</dbReference>
<dbReference type="NCBIfam" id="TIGR02290">
    <property type="entry name" value="M3_fam_3"/>
    <property type="match status" value="1"/>
</dbReference>
<keyword evidence="4 6" id="KW-0862">Zinc</keyword>
<keyword evidence="10" id="KW-1185">Reference proteome</keyword>